<gene>
    <name evidence="4" type="ORF">PoB_001081700</name>
</gene>
<feature type="region of interest" description="Disordered" evidence="1">
    <location>
        <begin position="445"/>
        <end position="497"/>
    </location>
</feature>
<feature type="domain" description="Mon2 C-terminal" evidence="3">
    <location>
        <begin position="195"/>
        <end position="725"/>
    </location>
</feature>
<evidence type="ECO:0000313" key="5">
    <source>
        <dbReference type="Proteomes" id="UP000735302"/>
    </source>
</evidence>
<dbReference type="Pfam" id="PF09324">
    <property type="entry name" value="Sec7-like_HDS"/>
    <property type="match status" value="1"/>
</dbReference>
<feature type="region of interest" description="Disordered" evidence="1">
    <location>
        <begin position="1"/>
        <end position="27"/>
    </location>
</feature>
<dbReference type="Pfam" id="PF16206">
    <property type="entry name" value="Mon2_C"/>
    <property type="match status" value="1"/>
</dbReference>
<evidence type="ECO:0000313" key="4">
    <source>
        <dbReference type="EMBL" id="GFN84311.1"/>
    </source>
</evidence>
<feature type="domain" description="Mon2/Sec7/BIG1-like HDS" evidence="2">
    <location>
        <begin position="112"/>
        <end position="191"/>
    </location>
</feature>
<keyword evidence="5" id="KW-1185">Reference proteome</keyword>
<dbReference type="AlphaFoldDB" id="A0AAV3YPF3"/>
<feature type="compositionally biased region" description="Polar residues" evidence="1">
    <location>
        <begin position="259"/>
        <end position="277"/>
    </location>
</feature>
<evidence type="ECO:0000259" key="3">
    <source>
        <dbReference type="Pfam" id="PF16206"/>
    </source>
</evidence>
<accession>A0AAV3YPF3</accession>
<dbReference type="Proteomes" id="UP000735302">
    <property type="component" value="Unassembled WGS sequence"/>
</dbReference>
<feature type="region of interest" description="Disordered" evidence="1">
    <location>
        <begin position="252"/>
        <end position="277"/>
    </location>
</feature>
<feature type="compositionally biased region" description="Low complexity" evidence="1">
    <location>
        <begin position="470"/>
        <end position="483"/>
    </location>
</feature>
<sequence>MHHHYPGSKRQSVEYRHKNSPSPKKYKGVGSAGKVLLRVFLDSECVIHSEFRKQGKTVNSDHEVALEFLGLQSPPSTPSSAITVCQHSHAELRSWGAEAVTSLVKAALAYKYDPPLHQNLKLQQSILFPLQELSNIPFNDIRGRQLESLSHILHNNGDHLLHGWPSVLGVLGALTKDHGEKLVQQAFQCLQLVVTDFLPIISPQYLEAVVQVAERFGLQQQELNVSLTAVGLLWSISDFFFQNRQRIKEDLDGAAAKSTPESEQKSQSNITSAGGRSNITPPPPFDALWMCLFSALGELCVDLRPAVRKSAGQTLFSTISAHGALLQSGTWHNVLWQVLFPLLENVQKHSSSASTIRDKESTGNILIHHSRDTAEKQWAETRVLSLAGVARTFNAKRKMLQGLGDFPRAWSLLLDHIEFSALCHNAEVSLAALKSFQEILQIGRATSSPSGSNNKAGEGSEDDSGQWASGTGVVTVEPPGGEVMNRTGEATSSPARKNEFYSKGNISNSSDDDIPLWSAAWKVWLNIGAEVTKPPPSKGGEINSSSSSLPPKKVYLPSQQFLTALIQTFPPLFEHIRSRFHASDLQKLSTVLKGTLCVPVQSDSSPFIVPSYPEVTLTPLQVASLAAMDTLIKAVQNGPDTMQATYPDIFQQLLTFVTFGVNAPKFGDLEAKTFGVVRGPQADWVIMNFVPFAEHAVTMVVDLYRTTASHPAVIKAEILKNILKEWYATLYSDVGPEIGVLHAWLNQVCKQQSNSSSLLFSVASNQVESRLCDLWAACPSAHRKTHTKMSVTTVEQIFGDSC</sequence>
<protein>
    <submittedName>
        <fullName evidence="4">Mon2-like protein</fullName>
    </submittedName>
</protein>
<dbReference type="SUPFAM" id="SSF48371">
    <property type="entry name" value="ARM repeat"/>
    <property type="match status" value="1"/>
</dbReference>
<evidence type="ECO:0000259" key="2">
    <source>
        <dbReference type="Pfam" id="PF09324"/>
    </source>
</evidence>
<dbReference type="InterPro" id="IPR016024">
    <property type="entry name" value="ARM-type_fold"/>
</dbReference>
<dbReference type="EMBL" id="BLXT01001295">
    <property type="protein sequence ID" value="GFN84311.1"/>
    <property type="molecule type" value="Genomic_DNA"/>
</dbReference>
<dbReference type="InterPro" id="IPR015403">
    <property type="entry name" value="Mon2/Sec7/BIG1-like_HDS"/>
</dbReference>
<organism evidence="4 5">
    <name type="scientific">Plakobranchus ocellatus</name>
    <dbReference type="NCBI Taxonomy" id="259542"/>
    <lineage>
        <taxon>Eukaryota</taxon>
        <taxon>Metazoa</taxon>
        <taxon>Spiralia</taxon>
        <taxon>Lophotrochozoa</taxon>
        <taxon>Mollusca</taxon>
        <taxon>Gastropoda</taxon>
        <taxon>Heterobranchia</taxon>
        <taxon>Euthyneura</taxon>
        <taxon>Panpulmonata</taxon>
        <taxon>Sacoglossa</taxon>
        <taxon>Placobranchoidea</taxon>
        <taxon>Plakobranchidae</taxon>
        <taxon>Plakobranchus</taxon>
    </lineage>
</organism>
<feature type="compositionally biased region" description="Polar residues" evidence="1">
    <location>
        <begin position="445"/>
        <end position="455"/>
    </location>
</feature>
<evidence type="ECO:0000256" key="1">
    <source>
        <dbReference type="SAM" id="MobiDB-lite"/>
    </source>
</evidence>
<dbReference type="PANTHER" id="PTHR34199:SF4">
    <property type="entry name" value="ARM REPEAT SUPERFAMILY PROTEIN"/>
    <property type="match status" value="1"/>
</dbReference>
<reference evidence="4 5" key="1">
    <citation type="journal article" date="2021" name="Elife">
        <title>Chloroplast acquisition without the gene transfer in kleptoplastic sea slugs, Plakobranchus ocellatus.</title>
        <authorList>
            <person name="Maeda T."/>
            <person name="Takahashi S."/>
            <person name="Yoshida T."/>
            <person name="Shimamura S."/>
            <person name="Takaki Y."/>
            <person name="Nagai Y."/>
            <person name="Toyoda A."/>
            <person name="Suzuki Y."/>
            <person name="Arimoto A."/>
            <person name="Ishii H."/>
            <person name="Satoh N."/>
            <person name="Nishiyama T."/>
            <person name="Hasebe M."/>
            <person name="Maruyama T."/>
            <person name="Minagawa J."/>
            <person name="Obokata J."/>
            <person name="Shigenobu S."/>
        </authorList>
    </citation>
    <scope>NUCLEOTIDE SEQUENCE [LARGE SCALE GENOMIC DNA]</scope>
</reference>
<dbReference type="InterPro" id="IPR032817">
    <property type="entry name" value="Mon2_C"/>
</dbReference>
<proteinExistence type="predicted"/>
<dbReference type="PANTHER" id="PTHR34199">
    <property type="entry name" value="NUMOD3 MOTIF FAMILY PROTEIN, EXPRESSED"/>
    <property type="match status" value="1"/>
</dbReference>
<comment type="caution">
    <text evidence="4">The sequence shown here is derived from an EMBL/GenBank/DDBJ whole genome shotgun (WGS) entry which is preliminary data.</text>
</comment>
<name>A0AAV3YPF3_9GAST</name>